<dbReference type="FunFam" id="3.40.50.300:FF:000127">
    <property type="entry name" value="Ribose import ATP-binding protein RbsA"/>
    <property type="match status" value="1"/>
</dbReference>
<dbReference type="GO" id="GO:0005524">
    <property type="term" value="F:ATP binding"/>
    <property type="evidence" value="ECO:0007669"/>
    <property type="project" value="UniProtKB-KW"/>
</dbReference>
<dbReference type="PANTHER" id="PTHR43790">
    <property type="entry name" value="CARBOHYDRATE TRANSPORT ATP-BINDING PROTEIN MG119-RELATED"/>
    <property type="match status" value="1"/>
</dbReference>
<evidence type="ECO:0000256" key="7">
    <source>
        <dbReference type="ARBA" id="ARBA00022840"/>
    </source>
</evidence>
<dbReference type="PROSITE" id="PS50893">
    <property type="entry name" value="ABC_TRANSPORTER_2"/>
    <property type="match status" value="2"/>
</dbReference>
<keyword evidence="4" id="KW-0762">Sugar transport</keyword>
<dbReference type="InterPro" id="IPR017871">
    <property type="entry name" value="ABC_transporter-like_CS"/>
</dbReference>
<dbReference type="Gene3D" id="3.40.50.300">
    <property type="entry name" value="P-loop containing nucleotide triphosphate hydrolases"/>
    <property type="match status" value="2"/>
</dbReference>
<gene>
    <name evidence="11" type="ORF">CferDRAFT_1355</name>
</gene>
<keyword evidence="8" id="KW-1278">Translocase</keyword>
<accession>Q0YT36</accession>
<dbReference type="CDD" id="cd03216">
    <property type="entry name" value="ABC_Carb_Monos_I"/>
    <property type="match status" value="1"/>
</dbReference>
<name>Q0YT36_9CHLB</name>
<evidence type="ECO:0000256" key="8">
    <source>
        <dbReference type="ARBA" id="ARBA00022967"/>
    </source>
</evidence>
<evidence type="ECO:0000259" key="10">
    <source>
        <dbReference type="PROSITE" id="PS50893"/>
    </source>
</evidence>
<comment type="subcellular location">
    <subcellularLocation>
        <location evidence="1">Cell membrane</location>
        <topology evidence="1">Peripheral membrane protein</topology>
    </subcellularLocation>
</comment>
<dbReference type="PROSITE" id="PS00211">
    <property type="entry name" value="ABC_TRANSPORTER_1"/>
    <property type="match status" value="1"/>
</dbReference>
<keyword evidence="7" id="KW-0067">ATP-binding</keyword>
<feature type="domain" description="ABC transporter" evidence="10">
    <location>
        <begin position="5"/>
        <end position="241"/>
    </location>
</feature>
<feature type="domain" description="ABC transporter" evidence="10">
    <location>
        <begin position="258"/>
        <end position="507"/>
    </location>
</feature>
<dbReference type="GO" id="GO:0016887">
    <property type="term" value="F:ATP hydrolysis activity"/>
    <property type="evidence" value="ECO:0007669"/>
    <property type="project" value="InterPro"/>
</dbReference>
<evidence type="ECO:0000313" key="11">
    <source>
        <dbReference type="EMBL" id="EAT59428.1"/>
    </source>
</evidence>
<dbReference type="RefSeq" id="WP_006365855.1">
    <property type="nucleotide sequence ID" value="NZ_AASE01000004.1"/>
</dbReference>
<evidence type="ECO:0000256" key="4">
    <source>
        <dbReference type="ARBA" id="ARBA00022597"/>
    </source>
</evidence>
<dbReference type="InterPro" id="IPR003593">
    <property type="entry name" value="AAA+_ATPase"/>
</dbReference>
<dbReference type="InterPro" id="IPR027417">
    <property type="entry name" value="P-loop_NTPase"/>
</dbReference>
<dbReference type="AlphaFoldDB" id="Q0YT36"/>
<comment type="caution">
    <text evidence="11">The sequence shown here is derived from an EMBL/GenBank/DDBJ whole genome shotgun (WGS) entry which is preliminary data.</text>
</comment>
<sequence>MGVAIRLNGVTKKFGTFAANINISLAVEEGTIHALVGENGAGKSTLTNIIYGMLRPTSGEIAIKGNAVRFSSPREAIDAGIGMVHQHFMLIPELTVAENIMLGNEECRLFSRIPLKRIRAQIEKDAEAFGLGINPDEKVAQLSVGRQQRVEILKLLFRNASIMIFDEPTAVLTPLETEQFFTTLRSMRDKGKTILLITHKLDEVLAVADTVSVMRKGELIGTLKAASATKPELARMMVGRSVLLKVDNPPSQPGKTLLSLRNIGFITPKGETMLDHLSLDLSAGEIYAIAGVEGNGQRELLQVIRGLAPAGSTLSGEATLGGCSLIGKTPREITRMGVSHIPENRLREGIILDYPVSSNLIFGRHQERSFHKGAGFDDAAIKSHNRMMIKEYDIRCSSPELQPISALSGGNQQKVVVAREFNRPGISLLILAHPTRGVDIGAIEMIHKKIIDARLQGVAILLLSSELEEIVALATRVGCLFKGSIRHEFSRDEVALKRANEHEFIKEIGLHIT</sequence>
<evidence type="ECO:0000256" key="6">
    <source>
        <dbReference type="ARBA" id="ARBA00022741"/>
    </source>
</evidence>
<evidence type="ECO:0000256" key="1">
    <source>
        <dbReference type="ARBA" id="ARBA00004202"/>
    </source>
</evidence>
<dbReference type="Proteomes" id="UP000004162">
    <property type="component" value="Unassembled WGS sequence"/>
</dbReference>
<evidence type="ECO:0000256" key="3">
    <source>
        <dbReference type="ARBA" id="ARBA00022475"/>
    </source>
</evidence>
<organism evidence="11 12">
    <name type="scientific">Chlorobium ferrooxidans DSM 13031</name>
    <dbReference type="NCBI Taxonomy" id="377431"/>
    <lineage>
        <taxon>Bacteria</taxon>
        <taxon>Pseudomonadati</taxon>
        <taxon>Chlorobiota</taxon>
        <taxon>Chlorobiia</taxon>
        <taxon>Chlorobiales</taxon>
        <taxon>Chlorobiaceae</taxon>
        <taxon>Chlorobium/Pelodictyon group</taxon>
        <taxon>Chlorobium</taxon>
    </lineage>
</organism>
<reference evidence="11 12" key="2">
    <citation type="submission" date="2006-07" db="EMBL/GenBank/DDBJ databases">
        <title>Sequencing of the draft genome and assembly of Chlorobium ferroxidans DSM 13031.</title>
        <authorList>
            <consortium name="US DOE Joint Genome Institute (JGI-PGF)"/>
            <person name="Copeland A."/>
            <person name="Lucas S."/>
            <person name="Lapidus A."/>
            <person name="Barry K."/>
            <person name="Glavina del Rio T."/>
            <person name="Dalin E."/>
            <person name="Tice H."/>
            <person name="Bruce D."/>
            <person name="Pitluck S."/>
            <person name="Richardson P."/>
        </authorList>
    </citation>
    <scope>NUCLEOTIDE SEQUENCE [LARGE SCALE GENOMIC DNA]</scope>
    <source>
        <strain evidence="11 12">DSM 13031</strain>
    </source>
</reference>
<protein>
    <submittedName>
        <fullName evidence="11">ABC transporter related</fullName>
    </submittedName>
</protein>
<dbReference type="InterPro" id="IPR050107">
    <property type="entry name" value="ABC_carbohydrate_import_ATPase"/>
</dbReference>
<dbReference type="EMBL" id="AASE01000004">
    <property type="protein sequence ID" value="EAT59428.1"/>
    <property type="molecule type" value="Genomic_DNA"/>
</dbReference>
<keyword evidence="6" id="KW-0547">Nucleotide-binding</keyword>
<evidence type="ECO:0000256" key="9">
    <source>
        <dbReference type="ARBA" id="ARBA00023136"/>
    </source>
</evidence>
<keyword evidence="5" id="KW-0677">Repeat</keyword>
<dbReference type="Pfam" id="PF00005">
    <property type="entry name" value="ABC_tran"/>
    <property type="match status" value="2"/>
</dbReference>
<keyword evidence="9" id="KW-0472">Membrane</keyword>
<dbReference type="OrthoDB" id="9801987at2"/>
<keyword evidence="2" id="KW-0813">Transport</keyword>
<reference evidence="11 12" key="1">
    <citation type="submission" date="2006-07" db="EMBL/GenBank/DDBJ databases">
        <title>Annotation of the draft genome assembly of Chlorobium ferroxidans DSM 13031.</title>
        <authorList>
            <consortium name="US DOE Joint Genome Institute (JGI-ORNL)"/>
            <person name="Larimer F."/>
            <person name="Land M."/>
            <person name="Hauser L."/>
        </authorList>
    </citation>
    <scope>NUCLEOTIDE SEQUENCE [LARGE SCALE GENOMIC DNA]</scope>
    <source>
        <strain evidence="11 12">DSM 13031</strain>
    </source>
</reference>
<evidence type="ECO:0000256" key="5">
    <source>
        <dbReference type="ARBA" id="ARBA00022737"/>
    </source>
</evidence>
<evidence type="ECO:0000313" key="12">
    <source>
        <dbReference type="Proteomes" id="UP000004162"/>
    </source>
</evidence>
<proteinExistence type="predicted"/>
<dbReference type="GO" id="GO:0005886">
    <property type="term" value="C:plasma membrane"/>
    <property type="evidence" value="ECO:0007669"/>
    <property type="project" value="UniProtKB-SubCell"/>
</dbReference>
<keyword evidence="3" id="KW-1003">Cell membrane</keyword>
<dbReference type="PANTHER" id="PTHR43790:SF4">
    <property type="entry name" value="GUANOSINE IMPORT ATP-BINDING PROTEIN NUPO"/>
    <property type="match status" value="1"/>
</dbReference>
<keyword evidence="12" id="KW-1185">Reference proteome</keyword>
<dbReference type="SUPFAM" id="SSF52540">
    <property type="entry name" value="P-loop containing nucleoside triphosphate hydrolases"/>
    <property type="match status" value="2"/>
</dbReference>
<dbReference type="SMART" id="SM00382">
    <property type="entry name" value="AAA"/>
    <property type="match status" value="1"/>
</dbReference>
<dbReference type="CDD" id="cd03215">
    <property type="entry name" value="ABC_Carb_Monos_II"/>
    <property type="match status" value="1"/>
</dbReference>
<dbReference type="InterPro" id="IPR003439">
    <property type="entry name" value="ABC_transporter-like_ATP-bd"/>
</dbReference>
<evidence type="ECO:0000256" key="2">
    <source>
        <dbReference type="ARBA" id="ARBA00022448"/>
    </source>
</evidence>